<keyword evidence="7" id="KW-0012">Acyltransferase</keyword>
<dbReference type="InterPro" id="IPR015083">
    <property type="entry name" value="NorB/c/GfsB-D-like_docking"/>
</dbReference>
<dbReference type="InterPro" id="IPR032821">
    <property type="entry name" value="PKS_assoc"/>
</dbReference>
<dbReference type="InterPro" id="IPR029058">
    <property type="entry name" value="AB_hydrolase_fold"/>
</dbReference>
<evidence type="ECO:0000256" key="6">
    <source>
        <dbReference type="ARBA" id="ARBA00023268"/>
    </source>
</evidence>
<dbReference type="PROSITE" id="PS50075">
    <property type="entry name" value="CARRIER"/>
    <property type="match status" value="1"/>
</dbReference>
<dbReference type="InterPro" id="IPR014031">
    <property type="entry name" value="Ketoacyl_synth_C"/>
</dbReference>
<dbReference type="Gene3D" id="3.40.366.10">
    <property type="entry name" value="Malonyl-Coenzyme A Acyl Carrier Protein, domain 2"/>
    <property type="match status" value="1"/>
</dbReference>
<keyword evidence="5" id="KW-0045">Antibiotic biosynthesis</keyword>
<evidence type="ECO:0000256" key="1">
    <source>
        <dbReference type="ARBA" id="ARBA00001957"/>
    </source>
</evidence>
<dbReference type="PANTHER" id="PTHR43775:SF51">
    <property type="entry name" value="INACTIVE PHENOLPHTHIOCEROL SYNTHESIS POLYKETIDE SYNTHASE TYPE I PKS1-RELATED"/>
    <property type="match status" value="1"/>
</dbReference>
<keyword evidence="3" id="KW-0597">Phosphoprotein</keyword>
<dbReference type="SMART" id="SM01294">
    <property type="entry name" value="PKS_PP_betabranch"/>
    <property type="match status" value="1"/>
</dbReference>
<dbReference type="InterPro" id="IPR009081">
    <property type="entry name" value="PP-bd_ACP"/>
</dbReference>
<feature type="compositionally biased region" description="Acidic residues" evidence="8">
    <location>
        <begin position="906"/>
        <end position="915"/>
    </location>
</feature>
<accession>A0ABV9ZSK0</accession>
<dbReference type="SMART" id="SM00827">
    <property type="entry name" value="PKS_AT"/>
    <property type="match status" value="1"/>
</dbReference>
<dbReference type="Pfam" id="PF00550">
    <property type="entry name" value="PP-binding"/>
    <property type="match status" value="1"/>
</dbReference>
<dbReference type="Pfam" id="PF02801">
    <property type="entry name" value="Ketoacyl-synt_C"/>
    <property type="match status" value="1"/>
</dbReference>
<dbReference type="InterPro" id="IPR020802">
    <property type="entry name" value="TesA-like"/>
</dbReference>
<dbReference type="Pfam" id="PF00109">
    <property type="entry name" value="ketoacyl-synt"/>
    <property type="match status" value="1"/>
</dbReference>
<evidence type="ECO:0000259" key="10">
    <source>
        <dbReference type="PROSITE" id="PS52004"/>
    </source>
</evidence>
<dbReference type="PROSITE" id="PS00012">
    <property type="entry name" value="PHOSPHOPANTETHEINE"/>
    <property type="match status" value="1"/>
</dbReference>
<feature type="domain" description="Carrier" evidence="9">
    <location>
        <begin position="934"/>
        <end position="1009"/>
    </location>
</feature>
<keyword evidence="4" id="KW-0808">Transferase</keyword>
<dbReference type="Pfam" id="PF00975">
    <property type="entry name" value="Thioesterase"/>
    <property type="match status" value="1"/>
</dbReference>
<dbReference type="Pfam" id="PF08990">
    <property type="entry name" value="Docking"/>
    <property type="match status" value="1"/>
</dbReference>
<dbReference type="Gene3D" id="3.40.50.1820">
    <property type="entry name" value="alpha/beta hydrolase"/>
    <property type="match status" value="1"/>
</dbReference>
<dbReference type="Gene3D" id="1.10.1200.10">
    <property type="entry name" value="ACP-like"/>
    <property type="match status" value="1"/>
</dbReference>
<dbReference type="Gene3D" id="3.40.47.10">
    <property type="match status" value="1"/>
</dbReference>
<evidence type="ECO:0000256" key="4">
    <source>
        <dbReference type="ARBA" id="ARBA00022679"/>
    </source>
</evidence>
<dbReference type="Pfam" id="PF00698">
    <property type="entry name" value="Acyl_transf_1"/>
    <property type="match status" value="1"/>
</dbReference>
<dbReference type="InterPro" id="IPR016035">
    <property type="entry name" value="Acyl_Trfase/lysoPLipase"/>
</dbReference>
<dbReference type="PROSITE" id="PS52004">
    <property type="entry name" value="KS3_2"/>
    <property type="match status" value="1"/>
</dbReference>
<feature type="region of interest" description="Disordered" evidence="8">
    <location>
        <begin position="905"/>
        <end position="929"/>
    </location>
</feature>
<sequence>MAQPETPDARMVEALRASLKEADRLRERNRKLTAALREPIAIVGMACRYPGGVRSPEELWDLVAEGGDGITGFPADRGWDPALHDPAPGAEGRSCTAEGGFLHDAGEFDAGFFGISPREALLMDPQQRLLLEGSWEALESAGIDPGSLKGSRTGVFAGVMYHDYFGSFGSGSIVSGRVAYTLGLEGPTLSIDTACSSSLVALHLAAQALRQGECTLALAGGVTVMASPGTFVEFSRQGALSPDGRCKSFADGADGTGFAEGVGVLVVERLSDARRNGHEVLAVVRGSAVNQDGASNGLTAPNGPSQQRVIRQALESAGLTPADVDVVEAHGTGTTLGDPIEAQALLATYGQDRSADRPLWLGSVKSNIGHTQAAAGVAGVIKMVQAMRHGVLPRTLHVGEPSRQVDWTAGSVELLTEERAWPQAAGRPRRAGISSFGISGTNAHTIIEEAPAAPAPEQPGQPGQPEAGPVPPVLIWPLSARGRQALPAQAERLHAFAEARPELGPAAVARSLGTRRAVFGDRAAVVGTDRAQLLRGLQALAAGESSPAVVQGTARKGGRTAFLFTGQGAQRLGMGAGLRAAHPVFAEAFDAVDETLGTGLSAVLFGTDADRVDLTLHAQTGLFAYEVALFRLLESWGIRPGLLAGHSIGELAAAHVAGVLTLEDACTLVAARGRLMQALPAGGAMVAVRAGEEEILPLLTGGVALAAVNGPGSVVISGEQDEVMRIAQGFGKTKRLKVSHAFHSPLMDGMLDGFRAVAESVTYHEPRIPVVSNLTGRPAGKGLLSDPAYWVRHVREPVRFAAGVRALADAGATRFVELGPDAVLTGMARESVPEGTFVPLGRRQGEEPVVLAQGVAQLYADGLAPDWRALYPGTATAPLPSYAFRRRRYWLAADVPLTVGALTAQEEPEATEESADAQPLQDRPAAVSPAGQEELLTGLVRARTAAVLGHAGPEEVDPETGFLEAGMDSVSATELRHALAGATGLTLPAGAVFEHGTPAALAAHLRTRLAGGGRAPAAEEAAESESVSGLLRRAAAGGNMMKGMALLNAVAEILPGFSSAAELGALERPVRLAQGGEGPKLICFPSPMALGGAQQYARFAAHFRGRREVVVPAVPGFGEGDALPLSVDAAVEVFAEEVRTAAAGEPFVLVGYSSGGQFAHATAEVLEKAGTPARAVVLLDTYLPGGDGKDELWRQMFQGMLDRESSFGRFSAARLAAMSRYSDLITGCMPGALSAPVLFVRPAESFATGAGTDDWRAVWEGEHVLREVPGNHFTILEEAAASTAAAVDAWLPSLGG</sequence>
<reference evidence="12" key="1">
    <citation type="journal article" date="2019" name="Int. J. Syst. Evol. Microbiol.">
        <title>The Global Catalogue of Microorganisms (GCM) 10K type strain sequencing project: providing services to taxonomists for standard genome sequencing and annotation.</title>
        <authorList>
            <consortium name="The Broad Institute Genomics Platform"/>
            <consortium name="The Broad Institute Genome Sequencing Center for Infectious Disease"/>
            <person name="Wu L."/>
            <person name="Ma J."/>
        </authorList>
    </citation>
    <scope>NUCLEOTIDE SEQUENCE [LARGE SCALE GENOMIC DNA]</scope>
    <source>
        <strain evidence="12">CGMCC 4.1641</strain>
    </source>
</reference>
<keyword evidence="12" id="KW-1185">Reference proteome</keyword>
<dbReference type="CDD" id="cd00833">
    <property type="entry name" value="PKS"/>
    <property type="match status" value="1"/>
</dbReference>
<keyword evidence="2" id="KW-0596">Phosphopantetheine</keyword>
<dbReference type="SMART" id="SM00823">
    <property type="entry name" value="PKS_PP"/>
    <property type="match status" value="1"/>
</dbReference>
<dbReference type="PROSITE" id="PS00606">
    <property type="entry name" value="KS3_1"/>
    <property type="match status" value="1"/>
</dbReference>
<evidence type="ECO:0000256" key="7">
    <source>
        <dbReference type="ARBA" id="ARBA00023315"/>
    </source>
</evidence>
<dbReference type="Pfam" id="PF16197">
    <property type="entry name" value="KAsynt_C_assoc"/>
    <property type="match status" value="1"/>
</dbReference>
<dbReference type="SMART" id="SM00824">
    <property type="entry name" value="PKS_TE"/>
    <property type="match status" value="1"/>
</dbReference>
<dbReference type="InterPro" id="IPR001227">
    <property type="entry name" value="Ac_transferase_dom_sf"/>
</dbReference>
<dbReference type="Gene3D" id="3.30.70.3290">
    <property type="match status" value="1"/>
</dbReference>
<keyword evidence="6" id="KW-0511">Multifunctional enzyme</keyword>
<protein>
    <submittedName>
        <fullName evidence="11">Type I polyketide synthase</fullName>
    </submittedName>
</protein>
<dbReference type="PANTHER" id="PTHR43775">
    <property type="entry name" value="FATTY ACID SYNTHASE"/>
    <property type="match status" value="1"/>
</dbReference>
<dbReference type="InterPro" id="IPR014030">
    <property type="entry name" value="Ketoacyl_synth_N"/>
</dbReference>
<dbReference type="InterPro" id="IPR006162">
    <property type="entry name" value="Ppantetheine_attach_site"/>
</dbReference>
<evidence type="ECO:0000313" key="12">
    <source>
        <dbReference type="Proteomes" id="UP001596222"/>
    </source>
</evidence>
<comment type="cofactor">
    <cofactor evidence="1">
        <name>pantetheine 4'-phosphate</name>
        <dbReference type="ChEBI" id="CHEBI:47942"/>
    </cofactor>
</comment>
<dbReference type="SUPFAM" id="SSF55048">
    <property type="entry name" value="Probable ACP-binding domain of malonyl-CoA ACP transacylase"/>
    <property type="match status" value="1"/>
</dbReference>
<evidence type="ECO:0000259" key="9">
    <source>
        <dbReference type="PROSITE" id="PS50075"/>
    </source>
</evidence>
<dbReference type="InterPro" id="IPR018201">
    <property type="entry name" value="Ketoacyl_synth_AS"/>
</dbReference>
<dbReference type="Proteomes" id="UP001596222">
    <property type="component" value="Unassembled WGS sequence"/>
</dbReference>
<dbReference type="SUPFAM" id="SSF53901">
    <property type="entry name" value="Thiolase-like"/>
    <property type="match status" value="1"/>
</dbReference>
<dbReference type="InterPro" id="IPR016039">
    <property type="entry name" value="Thiolase-like"/>
</dbReference>
<organism evidence="11 12">
    <name type="scientific">Streptomyces aureoversilis</name>
    <dbReference type="NCBI Taxonomy" id="67277"/>
    <lineage>
        <taxon>Bacteria</taxon>
        <taxon>Bacillati</taxon>
        <taxon>Actinomycetota</taxon>
        <taxon>Actinomycetes</taxon>
        <taxon>Kitasatosporales</taxon>
        <taxon>Streptomycetaceae</taxon>
        <taxon>Streptomyces</taxon>
    </lineage>
</organism>
<proteinExistence type="predicted"/>
<dbReference type="SMART" id="SM00825">
    <property type="entry name" value="PKS_KS"/>
    <property type="match status" value="1"/>
</dbReference>
<evidence type="ECO:0000256" key="2">
    <source>
        <dbReference type="ARBA" id="ARBA00022450"/>
    </source>
</evidence>
<dbReference type="EMBL" id="JBHSKJ010000001">
    <property type="protein sequence ID" value="MFC5143218.1"/>
    <property type="molecule type" value="Genomic_DNA"/>
</dbReference>
<evidence type="ECO:0000256" key="8">
    <source>
        <dbReference type="SAM" id="MobiDB-lite"/>
    </source>
</evidence>
<evidence type="ECO:0000256" key="3">
    <source>
        <dbReference type="ARBA" id="ARBA00022553"/>
    </source>
</evidence>
<dbReference type="RefSeq" id="WP_382035688.1">
    <property type="nucleotide sequence ID" value="NZ_JBHSKJ010000001.1"/>
</dbReference>
<feature type="domain" description="Ketosynthase family 3 (KS3)" evidence="10">
    <location>
        <begin position="37"/>
        <end position="449"/>
    </location>
</feature>
<evidence type="ECO:0000313" key="11">
    <source>
        <dbReference type="EMBL" id="MFC5143218.1"/>
    </source>
</evidence>
<dbReference type="InterPro" id="IPR050091">
    <property type="entry name" value="PKS_NRPS_Biosynth_Enz"/>
</dbReference>
<dbReference type="InterPro" id="IPR001031">
    <property type="entry name" value="Thioesterase"/>
</dbReference>
<dbReference type="SUPFAM" id="SSF52151">
    <property type="entry name" value="FabD/lysophospholipase-like"/>
    <property type="match status" value="1"/>
</dbReference>
<dbReference type="InterPro" id="IPR016036">
    <property type="entry name" value="Malonyl_transacylase_ACP-bd"/>
</dbReference>
<dbReference type="SUPFAM" id="SSF53474">
    <property type="entry name" value="alpha/beta-Hydrolases"/>
    <property type="match status" value="1"/>
</dbReference>
<name>A0ABV9ZSK0_9ACTN</name>
<dbReference type="InterPro" id="IPR036736">
    <property type="entry name" value="ACP-like_sf"/>
</dbReference>
<dbReference type="InterPro" id="IPR020806">
    <property type="entry name" value="PKS_PP-bd"/>
</dbReference>
<dbReference type="InterPro" id="IPR014043">
    <property type="entry name" value="Acyl_transferase_dom"/>
</dbReference>
<gene>
    <name evidence="11" type="ORF">ACFPP6_00680</name>
</gene>
<dbReference type="InterPro" id="IPR020841">
    <property type="entry name" value="PKS_Beta-ketoAc_synthase_dom"/>
</dbReference>
<comment type="caution">
    <text evidence="11">The sequence shown here is derived from an EMBL/GenBank/DDBJ whole genome shotgun (WGS) entry which is preliminary data.</text>
</comment>
<evidence type="ECO:0000256" key="5">
    <source>
        <dbReference type="ARBA" id="ARBA00023194"/>
    </source>
</evidence>